<dbReference type="Pfam" id="PF00743">
    <property type="entry name" value="FMO-like"/>
    <property type="match status" value="2"/>
</dbReference>
<dbReference type="EMBL" id="KZ819638">
    <property type="protein sequence ID" value="PWN88423.1"/>
    <property type="molecule type" value="Genomic_DNA"/>
</dbReference>
<dbReference type="Gene3D" id="3.50.50.60">
    <property type="entry name" value="FAD/NAD(P)-binding domain"/>
    <property type="match status" value="1"/>
</dbReference>
<reference evidence="7" key="1">
    <citation type="journal article" date="2018" name="Mol. Biol. Evol.">
        <title>Broad Genomic Sampling Reveals a Smut Pathogenic Ancestry of the Fungal Clade Ustilaginomycotina.</title>
        <authorList>
            <person name="Kijpornyongpan T."/>
            <person name="Mondo S.J."/>
            <person name="Barry K."/>
            <person name="Sandor L."/>
            <person name="Lee J."/>
            <person name="Lipzen A."/>
            <person name="Pangilinan J."/>
            <person name="LaButti K."/>
            <person name="Hainaut M."/>
            <person name="Henrissat B."/>
            <person name="Grigoriev I.V."/>
            <person name="Spatafora J.W."/>
            <person name="Aime M.C."/>
        </authorList>
    </citation>
    <scope>NUCLEOTIDE SEQUENCE [LARGE SCALE GENOMIC DNA]</scope>
    <source>
        <strain evidence="7">MCA 4198</strain>
    </source>
</reference>
<dbReference type="InParanoid" id="A0A316YK09"/>
<keyword evidence="5" id="KW-0560">Oxidoreductase</keyword>
<evidence type="ECO:0000313" key="7">
    <source>
        <dbReference type="EMBL" id="PWN88423.1"/>
    </source>
</evidence>
<evidence type="ECO:0000313" key="8">
    <source>
        <dbReference type="Proteomes" id="UP000245768"/>
    </source>
</evidence>
<dbReference type="PANTHER" id="PTHR23023">
    <property type="entry name" value="DIMETHYLANILINE MONOOXYGENASE"/>
    <property type="match status" value="1"/>
</dbReference>
<dbReference type="RefSeq" id="XP_025375621.1">
    <property type="nucleotide sequence ID" value="XM_025519735.1"/>
</dbReference>
<dbReference type="GO" id="GO:0004499">
    <property type="term" value="F:N,N-dimethylaniline monooxygenase activity"/>
    <property type="evidence" value="ECO:0007669"/>
    <property type="project" value="InterPro"/>
</dbReference>
<evidence type="ECO:0000256" key="1">
    <source>
        <dbReference type="ARBA" id="ARBA00009183"/>
    </source>
</evidence>
<dbReference type="InterPro" id="IPR000960">
    <property type="entry name" value="Flavin_mOase"/>
</dbReference>
<keyword evidence="3" id="KW-0274">FAD</keyword>
<dbReference type="InterPro" id="IPR036188">
    <property type="entry name" value="FAD/NAD-bd_sf"/>
</dbReference>
<evidence type="ECO:0000256" key="5">
    <source>
        <dbReference type="ARBA" id="ARBA00023002"/>
    </source>
</evidence>
<organism evidence="7 8">
    <name type="scientific">Acaromyces ingoldii</name>
    <dbReference type="NCBI Taxonomy" id="215250"/>
    <lineage>
        <taxon>Eukaryota</taxon>
        <taxon>Fungi</taxon>
        <taxon>Dikarya</taxon>
        <taxon>Basidiomycota</taxon>
        <taxon>Ustilaginomycotina</taxon>
        <taxon>Exobasidiomycetes</taxon>
        <taxon>Exobasidiales</taxon>
        <taxon>Cryptobasidiaceae</taxon>
        <taxon>Acaromyces</taxon>
    </lineage>
</organism>
<accession>A0A316YK09</accession>
<dbReference type="GO" id="GO:0050660">
    <property type="term" value="F:flavin adenine dinucleotide binding"/>
    <property type="evidence" value="ECO:0007669"/>
    <property type="project" value="InterPro"/>
</dbReference>
<comment type="similarity">
    <text evidence="1">Belongs to the FMO family.</text>
</comment>
<keyword evidence="6" id="KW-1133">Transmembrane helix</keyword>
<dbReference type="GeneID" id="37041651"/>
<dbReference type="SUPFAM" id="SSF51905">
    <property type="entry name" value="FAD/NAD(P)-binding domain"/>
    <property type="match status" value="2"/>
</dbReference>
<proteinExistence type="inferred from homology"/>
<dbReference type="PIRSF" id="PIRSF000332">
    <property type="entry name" value="FMO"/>
    <property type="match status" value="1"/>
</dbReference>
<dbReference type="STRING" id="215250.A0A316YK09"/>
<gene>
    <name evidence="7" type="ORF">FA10DRAFT_254616</name>
</gene>
<sequence length="638" mass="71921">MTMKEIKVAIVGGGPSGLVTLKTVLELADRNPGQIIVRASLFEAEDRIGGTFLYRSYANARLVSSKQLTAFSDFRLPLEAPDHLSMTAYVQYLEDYTAHFRLQERSHRFLLNTRVTGLKRHDGGNGHIVTWTSPGGQTHTDDFTHVALCAGLHVTPSYPEIAGLPRPTLPTDDRQKGAEVTEQAHLTPEQARIQTLHSSAYKSPEIYSDKRVMILGTGETGMDMAYEAVKARAKEIVLCTRHGFLSFPAVLENFTFLGVTYDRPTPIDGLITNLFETAYVHPWVGQSHLRWFVSDAIIKKVLWVLTGTEAGCNQWVGELPPERLGRAYTFLNKSARAMPYINRPWKQRHWLLEKIARYIDPPTVSDDEPHVDLAPFPSHLSREGKVIFRANGRKEYERMKTRNFRPDVVVYATGYRQEFPFIDESKGTYPSPSQANCRDIFRHGDPSVAFIGYTRPGVGAIPPQAEMAAQLWSLVIADQLPEPTSKPYYYLLAKEDARIRYGVDYSSYVSQLARDMDSAPTMGQLWWQHGFLVLFTYAFSAAFTTHFRLVGPWVDQGAPKIVKTEILETITRRGIGGNLMMGVIPMIFYAWINLFAYLLEKTLHVAQYFFPGVCDQLAQVAGLSGQTQTKTMTKKKHT</sequence>
<keyword evidence="6" id="KW-0472">Membrane</keyword>
<dbReference type="InterPro" id="IPR020946">
    <property type="entry name" value="Flavin_mOase-like"/>
</dbReference>
<evidence type="ECO:0000256" key="4">
    <source>
        <dbReference type="ARBA" id="ARBA00022857"/>
    </source>
</evidence>
<dbReference type="GO" id="GO:0050661">
    <property type="term" value="F:NADP binding"/>
    <property type="evidence" value="ECO:0007669"/>
    <property type="project" value="InterPro"/>
</dbReference>
<keyword evidence="2" id="KW-0285">Flavoprotein</keyword>
<name>A0A316YK09_9BASI</name>
<evidence type="ECO:0000256" key="6">
    <source>
        <dbReference type="SAM" id="Phobius"/>
    </source>
</evidence>
<evidence type="ECO:0000256" key="2">
    <source>
        <dbReference type="ARBA" id="ARBA00022630"/>
    </source>
</evidence>
<dbReference type="InterPro" id="IPR050346">
    <property type="entry name" value="FMO-like"/>
</dbReference>
<keyword evidence="6" id="KW-0812">Transmembrane</keyword>
<keyword evidence="4" id="KW-0521">NADP</keyword>
<dbReference type="AlphaFoldDB" id="A0A316YK09"/>
<evidence type="ECO:0000256" key="3">
    <source>
        <dbReference type="ARBA" id="ARBA00022827"/>
    </source>
</evidence>
<keyword evidence="8" id="KW-1185">Reference proteome</keyword>
<dbReference type="PRINTS" id="PR00370">
    <property type="entry name" value="FMOXYGENASE"/>
</dbReference>
<feature type="transmembrane region" description="Helical" evidence="6">
    <location>
        <begin position="579"/>
        <end position="599"/>
    </location>
</feature>
<dbReference type="OrthoDB" id="74360at2759"/>
<dbReference type="Proteomes" id="UP000245768">
    <property type="component" value="Unassembled WGS sequence"/>
</dbReference>
<protein>
    <submittedName>
        <fullName evidence="7">FAD/NAD-P-binding domain-containing protein</fullName>
    </submittedName>
</protein>